<dbReference type="GeneID" id="14884910"/>
<dbReference type="KEGG" id="eiv:EIN_135120"/>
<keyword evidence="2" id="KW-1185">Reference proteome</keyword>
<dbReference type="RefSeq" id="XP_004185274.1">
    <property type="nucleotide sequence ID" value="XM_004185226.1"/>
</dbReference>
<accession>A0A0A1TXC2</accession>
<gene>
    <name evidence="1" type="ORF">EIN_135120</name>
</gene>
<evidence type="ECO:0000313" key="1">
    <source>
        <dbReference type="EMBL" id="ELP85928.1"/>
    </source>
</evidence>
<dbReference type="OrthoDB" id="29442at2759"/>
<dbReference type="OMA" id="CVVEGIN"/>
<protein>
    <submittedName>
        <fullName evidence="1">Uncharacterized protein</fullName>
    </submittedName>
</protein>
<proteinExistence type="predicted"/>
<dbReference type="AlphaFoldDB" id="A0A0A1TXC2"/>
<dbReference type="EMBL" id="KB207027">
    <property type="protein sequence ID" value="ELP85928.1"/>
    <property type="molecule type" value="Genomic_DNA"/>
</dbReference>
<sequence length="204" mass="23485">MGMIFLIVLVLCEAIKCPPRMDGCGMKQNKKRCKNETKKLERIVKQLNFKDRLNQHRLTAIESTLVLPEFPGDAKTVKLTQTPQQKAQEKVYKAQFEAMKDEQKVSETNTFVNAMNAYVDSLKPQTKLNKIEKTYTIHDKCAGKICDYLNKKLKAPRCVVEGINLKKCDRLFRSKVNKRLEELRKPLKPTCLLTPKKATKAKKD</sequence>
<reference evidence="1 2" key="1">
    <citation type="submission" date="2012-10" db="EMBL/GenBank/DDBJ databases">
        <authorList>
            <person name="Zafar N."/>
            <person name="Inman J."/>
            <person name="Hall N."/>
            <person name="Lorenzi H."/>
            <person name="Caler E."/>
        </authorList>
    </citation>
    <scope>NUCLEOTIDE SEQUENCE [LARGE SCALE GENOMIC DNA]</scope>
    <source>
        <strain evidence="1 2">IP1</strain>
    </source>
</reference>
<dbReference type="VEuPathDB" id="AmoebaDB:EIN_135120"/>
<evidence type="ECO:0000313" key="2">
    <source>
        <dbReference type="Proteomes" id="UP000014680"/>
    </source>
</evidence>
<dbReference type="Proteomes" id="UP000014680">
    <property type="component" value="Unassembled WGS sequence"/>
</dbReference>
<name>A0A0A1TXC2_ENTIV</name>
<organism evidence="1 2">
    <name type="scientific">Entamoeba invadens IP1</name>
    <dbReference type="NCBI Taxonomy" id="370355"/>
    <lineage>
        <taxon>Eukaryota</taxon>
        <taxon>Amoebozoa</taxon>
        <taxon>Evosea</taxon>
        <taxon>Archamoebae</taxon>
        <taxon>Mastigamoebida</taxon>
        <taxon>Entamoebidae</taxon>
        <taxon>Entamoeba</taxon>
    </lineage>
</organism>